<evidence type="ECO:0000256" key="4">
    <source>
        <dbReference type="ARBA" id="ARBA00022989"/>
    </source>
</evidence>
<dbReference type="InterPro" id="IPR006094">
    <property type="entry name" value="Oxid_FAD_bind_N"/>
</dbReference>
<dbReference type="InterPro" id="IPR016166">
    <property type="entry name" value="FAD-bd_PCMH"/>
</dbReference>
<gene>
    <name evidence="7" type="ORF">FLAG1_11061</name>
</gene>
<keyword evidence="3" id="KW-0812">Transmembrane</keyword>
<comment type="subcellular location">
    <subcellularLocation>
        <location evidence="1">Membrane</location>
        <topology evidence="1">Single-pass membrane protein</topology>
    </subcellularLocation>
</comment>
<evidence type="ECO:0000313" key="7">
    <source>
        <dbReference type="EMBL" id="KPA36189.1"/>
    </source>
</evidence>
<evidence type="ECO:0000256" key="3">
    <source>
        <dbReference type="ARBA" id="ARBA00022692"/>
    </source>
</evidence>
<organism evidence="7 8">
    <name type="scientific">Fusarium langsethiae</name>
    <dbReference type="NCBI Taxonomy" id="179993"/>
    <lineage>
        <taxon>Eukaryota</taxon>
        <taxon>Fungi</taxon>
        <taxon>Dikarya</taxon>
        <taxon>Ascomycota</taxon>
        <taxon>Pezizomycotina</taxon>
        <taxon>Sordariomycetes</taxon>
        <taxon>Hypocreomycetidae</taxon>
        <taxon>Hypocreales</taxon>
        <taxon>Nectriaceae</taxon>
        <taxon>Fusarium</taxon>
    </lineage>
</organism>
<dbReference type="GO" id="GO:0050614">
    <property type="term" value="F:Delta24-sterol reductase activity"/>
    <property type="evidence" value="ECO:0007669"/>
    <property type="project" value="UniProtKB-EC"/>
</dbReference>
<keyword evidence="4" id="KW-1133">Transmembrane helix</keyword>
<dbReference type="GO" id="GO:0000246">
    <property type="term" value="F:Delta24(24-1) sterol reductase activity"/>
    <property type="evidence" value="ECO:0007669"/>
    <property type="project" value="TreeGrafter"/>
</dbReference>
<dbReference type="InterPro" id="IPR040165">
    <property type="entry name" value="Diminuto-like"/>
</dbReference>
<dbReference type="PROSITE" id="PS51387">
    <property type="entry name" value="FAD_PCMH"/>
    <property type="match status" value="1"/>
</dbReference>
<dbReference type="PANTHER" id="PTHR10801">
    <property type="entry name" value="24-DEHYDROCHOLESTEROL REDUCTASE"/>
    <property type="match status" value="1"/>
</dbReference>
<dbReference type="EMBL" id="JXCE01000723">
    <property type="protein sequence ID" value="KPA36189.1"/>
    <property type="molecule type" value="Genomic_DNA"/>
</dbReference>
<dbReference type="PANTHER" id="PTHR10801:SF10">
    <property type="entry name" value="FAD BINDING DOMAIN PROTEIN (AFU_ORTHOLOGUE AFUA_6G14300)"/>
    <property type="match status" value="1"/>
</dbReference>
<dbReference type="GO" id="GO:0071949">
    <property type="term" value="F:FAD binding"/>
    <property type="evidence" value="ECO:0007669"/>
    <property type="project" value="InterPro"/>
</dbReference>
<dbReference type="FunFam" id="3.30.465.10:FF:000031">
    <property type="entry name" value="FAD binding domain protein"/>
    <property type="match status" value="1"/>
</dbReference>
<dbReference type="Gene3D" id="3.30.465.10">
    <property type="match status" value="1"/>
</dbReference>
<evidence type="ECO:0000259" key="6">
    <source>
        <dbReference type="PROSITE" id="PS51387"/>
    </source>
</evidence>
<reference evidence="7 8" key="1">
    <citation type="submission" date="2015-04" db="EMBL/GenBank/DDBJ databases">
        <title>The draft genome sequence of Fusarium langsethiae, a T-2/HT-2 mycotoxin producer.</title>
        <authorList>
            <person name="Lysoe E."/>
            <person name="Divon H.H."/>
            <person name="Terzi V."/>
            <person name="Orru L."/>
            <person name="Lamontanara A."/>
            <person name="Kolseth A.-K."/>
            <person name="Frandsen R.J."/>
            <person name="Nielsen K."/>
            <person name="Thrane U."/>
        </authorList>
    </citation>
    <scope>NUCLEOTIDE SEQUENCE [LARGE SCALE GENOMIC DNA]</scope>
    <source>
        <strain evidence="7 8">Fl201059</strain>
    </source>
</reference>
<dbReference type="InterPro" id="IPR036318">
    <property type="entry name" value="FAD-bd_PCMH-like_sf"/>
</dbReference>
<comment type="caution">
    <text evidence="7">The sequence shown here is derived from an EMBL/GenBank/DDBJ whole genome shotgun (WGS) entry which is preliminary data.</text>
</comment>
<dbReference type="Proteomes" id="UP000037904">
    <property type="component" value="Unassembled WGS sequence"/>
</dbReference>
<dbReference type="GO" id="GO:0008202">
    <property type="term" value="P:steroid metabolic process"/>
    <property type="evidence" value="ECO:0007669"/>
    <property type="project" value="TreeGrafter"/>
</dbReference>
<dbReference type="InterPro" id="IPR016169">
    <property type="entry name" value="FAD-bd_PCMH_sub2"/>
</dbReference>
<proteinExistence type="predicted"/>
<evidence type="ECO:0000256" key="1">
    <source>
        <dbReference type="ARBA" id="ARBA00004167"/>
    </source>
</evidence>
<keyword evidence="5" id="KW-0472">Membrane</keyword>
<accession>A0A0M9EMP4</accession>
<dbReference type="GO" id="GO:0016020">
    <property type="term" value="C:membrane"/>
    <property type="evidence" value="ECO:0007669"/>
    <property type="project" value="UniProtKB-SubCell"/>
</dbReference>
<feature type="domain" description="FAD-binding PCMH-type" evidence="6">
    <location>
        <begin position="1"/>
        <end position="171"/>
    </location>
</feature>
<keyword evidence="8" id="KW-1185">Reference proteome</keyword>
<dbReference type="OrthoDB" id="415825at2759"/>
<name>A0A0M9EMP4_FUSLA</name>
<dbReference type="EC" id="1.3.1.72" evidence="2"/>
<protein>
    <recommendedName>
        <fullName evidence="2">Delta(24)-sterol reductase</fullName>
        <ecNumber evidence="2">1.3.1.72</ecNumber>
    </recommendedName>
</protein>
<evidence type="ECO:0000256" key="2">
    <source>
        <dbReference type="ARBA" id="ARBA00012405"/>
    </source>
</evidence>
<evidence type="ECO:0000256" key="5">
    <source>
        <dbReference type="ARBA" id="ARBA00023136"/>
    </source>
</evidence>
<dbReference type="GO" id="GO:0005737">
    <property type="term" value="C:cytoplasm"/>
    <property type="evidence" value="ECO:0007669"/>
    <property type="project" value="TreeGrafter"/>
</dbReference>
<evidence type="ECO:0000313" key="8">
    <source>
        <dbReference type="Proteomes" id="UP000037904"/>
    </source>
</evidence>
<dbReference type="SUPFAM" id="SSF56176">
    <property type="entry name" value="FAD-binding/transporter-associated domain-like"/>
    <property type="match status" value="1"/>
</dbReference>
<sequence length="516" mass="59151">MYDTMQRHDQIVEDVAGRIRDFHKLGQPYRISHGSSSSTRPRHASHTNTIDISMLSQVISVDTDERTCVVEPNVPMDRLVEATMQYGLIPPVVMEFPGITTGGGYSGTSGESSSFRHGFFNETINFVEMILGNGDVVRASSEEREDLFYGAAGAAGTLGVTTLLEIRLVEARKFVKTTYHRVDSVATAVSETKRFCGVSDTDYVDGILFSKDHGVIVTGQLTNHIPPESHLVTFSNAADPWFYLHVQERTKDLLSSSSITEYIPLGEYLFRYDRAAFWVGRQGYTYFKFIPFNRFFRWLLDDYSHTRTLYHALHASRISEQFVVQDLGLPYDTAGEFIDWVDSEFGIWPLWLCPLKEARMPTFHPVTARAKMPKVGDDEIDVSQPMLNIGVWGWGPRNAEEFKAKNHALEKKLANLGGRKWLYAHAYYTQEQFWELYDRSWYQNLRERYFATTLPTVYDKVKQTEMRLDSQAEGEGWSWKSLWSKWPIGGLYGMAMAFNSGDISLHRRAVWKYKNQ</sequence>
<dbReference type="AlphaFoldDB" id="A0A0M9EMP4"/>
<dbReference type="Pfam" id="PF01565">
    <property type="entry name" value="FAD_binding_4"/>
    <property type="match status" value="1"/>
</dbReference>